<dbReference type="InterPro" id="IPR059206">
    <property type="entry name" value="Sll1717-like"/>
</dbReference>
<reference evidence="2" key="1">
    <citation type="submission" date="2017-07" db="EMBL/GenBank/DDBJ databases">
        <authorList>
            <person name="Boucher Y."/>
            <person name="Orata F.D."/>
        </authorList>
    </citation>
    <scope>NUCLEOTIDE SEQUENCE [LARGE SCALE GENOMIC DNA]</scope>
    <source>
        <strain evidence="2">OYP9E10</strain>
    </source>
</reference>
<evidence type="ECO:0000313" key="1">
    <source>
        <dbReference type="EMBL" id="PAR19319.1"/>
    </source>
</evidence>
<gene>
    <name evidence="1" type="ORF">CGU03_17405</name>
</gene>
<accession>A0A271VN78</accession>
<name>A0A271VN78_VIBMT</name>
<dbReference type="InterPro" id="IPR027417">
    <property type="entry name" value="P-loop_NTPase"/>
</dbReference>
<proteinExistence type="predicted"/>
<evidence type="ECO:0000313" key="2">
    <source>
        <dbReference type="Proteomes" id="UP000216173"/>
    </source>
</evidence>
<dbReference type="SUPFAM" id="SSF52540">
    <property type="entry name" value="P-loop containing nucleoside triphosphate hydrolases"/>
    <property type="match status" value="1"/>
</dbReference>
<dbReference type="NCBIfam" id="NF047389">
    <property type="entry name" value="ATPase_Sll1717"/>
    <property type="match status" value="1"/>
</dbReference>
<dbReference type="AlphaFoldDB" id="A0A271VN78"/>
<dbReference type="RefSeq" id="WP_055045090.1">
    <property type="nucleotide sequence ID" value="NZ_LBGR01000054.1"/>
</dbReference>
<organism evidence="1 2">
    <name type="scientific">Vibrio metoecus</name>
    <dbReference type="NCBI Taxonomy" id="1481663"/>
    <lineage>
        <taxon>Bacteria</taxon>
        <taxon>Pseudomonadati</taxon>
        <taxon>Pseudomonadota</taxon>
        <taxon>Gammaproteobacteria</taxon>
        <taxon>Vibrionales</taxon>
        <taxon>Vibrionaceae</taxon>
        <taxon>Vibrio</taxon>
    </lineage>
</organism>
<protein>
    <submittedName>
        <fullName evidence="1">Uncharacterized protein</fullName>
    </submittedName>
</protein>
<sequence length="493" mass="57246">MFFKRTKKTSKVNLGVNEAEGESITSSSVKLMDVFNDDLGVLEELLSQKFIVIGRKGAGKSALASYIFNTMDNEPTDECEIIKHDSIERELNLQGLESGSVLSLDFYKWLVMMKLIELLLKQESLFSDLKAFEKLKEFIEINRGGVRITERKVTNVEVSTSKTNSFEFGVDAKPLKAFMKTNDLSSVKQVKNSPSIYEILPDLERVIDKLLACAYSSANENSYCLIFDDLDIGFNASNEKSVSNLISLLRATKQINHKWAKYHFKCLLLLRDDVERLLSSKESDLNNLFSSYSTHLNWYSKAEDTPELKAFIERRIAKAFSETQGINQATWINLTNMPFKEVVDKTFCRPRDLIAFFEPLSQEDFKYPLSYDETLKLARNYSRHIHREFHNELSSFYSENEINIIEKVLKYIHKNQAKIPEVLELFNESEVDGVEVLKDLYNRSFIGMRNFKGHVFFKYKFLRGHTFGFELSLEHEETILTHNVFYYLFQDFY</sequence>
<dbReference type="EMBL" id="NMSH01000054">
    <property type="protein sequence ID" value="PAR19319.1"/>
    <property type="molecule type" value="Genomic_DNA"/>
</dbReference>
<dbReference type="Proteomes" id="UP000216173">
    <property type="component" value="Unassembled WGS sequence"/>
</dbReference>
<comment type="caution">
    <text evidence="1">The sequence shown here is derived from an EMBL/GenBank/DDBJ whole genome shotgun (WGS) entry which is preliminary data.</text>
</comment>